<dbReference type="PANTHER" id="PTHR46346">
    <property type="entry name" value="PHOSPHATIDYLINOSITOL N-ACETYLGLUCOSAMINYLTRANSFERASE SUBUNIT P"/>
    <property type="match status" value="1"/>
</dbReference>
<organism evidence="8 9">
    <name type="scientific">Smittium angustum</name>
    <dbReference type="NCBI Taxonomy" id="133377"/>
    <lineage>
        <taxon>Eukaryota</taxon>
        <taxon>Fungi</taxon>
        <taxon>Fungi incertae sedis</taxon>
        <taxon>Zoopagomycota</taxon>
        <taxon>Kickxellomycotina</taxon>
        <taxon>Harpellomycetes</taxon>
        <taxon>Harpellales</taxon>
        <taxon>Legeriomycetaceae</taxon>
        <taxon>Smittium</taxon>
    </lineage>
</organism>
<evidence type="ECO:0000256" key="1">
    <source>
        <dbReference type="ARBA" id="ARBA00004141"/>
    </source>
</evidence>
<dbReference type="GO" id="GO:0005783">
    <property type="term" value="C:endoplasmic reticulum"/>
    <property type="evidence" value="ECO:0007669"/>
    <property type="project" value="TreeGrafter"/>
</dbReference>
<sequence>MSSIKSQSSFGDSNSSLTDPESRSSKVFISKRMPHLGSNFSFESSQSVLYNISEPGIVAAVPSYEYYGYVVYLVSFGFFGLYCAWAYLPDKVLNSLGISYYPDRYWALAVPAWIFMLVIFVYYFYICYILYCVEPLGTKANFTDNYSQLDIKKSLGDFDVKQLGGIPEITDLPIEVVNYCLYS</sequence>
<dbReference type="Proteomes" id="UP000245591">
    <property type="component" value="Unassembled WGS sequence"/>
</dbReference>
<dbReference type="GO" id="GO:0016020">
    <property type="term" value="C:membrane"/>
    <property type="evidence" value="ECO:0007669"/>
    <property type="project" value="UniProtKB-SubCell"/>
</dbReference>
<name>A0A2U1IUU3_SMIAN</name>
<feature type="transmembrane region" description="Helical" evidence="6">
    <location>
        <begin position="108"/>
        <end position="131"/>
    </location>
</feature>
<dbReference type="AlphaFoldDB" id="A0A2U1IUU3"/>
<feature type="transmembrane region" description="Helical" evidence="6">
    <location>
        <begin position="66"/>
        <end position="88"/>
    </location>
</feature>
<proteinExistence type="predicted"/>
<evidence type="ECO:0000256" key="6">
    <source>
        <dbReference type="SAM" id="Phobius"/>
    </source>
</evidence>
<protein>
    <recommendedName>
        <fullName evidence="7">PIG-P domain-containing protein</fullName>
    </recommendedName>
</protein>
<feature type="region of interest" description="Disordered" evidence="5">
    <location>
        <begin position="1"/>
        <end position="21"/>
    </location>
</feature>
<evidence type="ECO:0000256" key="3">
    <source>
        <dbReference type="ARBA" id="ARBA00022989"/>
    </source>
</evidence>
<evidence type="ECO:0000259" key="7">
    <source>
        <dbReference type="Pfam" id="PF08510"/>
    </source>
</evidence>
<gene>
    <name evidence="8" type="ORF">BB558_007497</name>
</gene>
<evidence type="ECO:0000256" key="2">
    <source>
        <dbReference type="ARBA" id="ARBA00022692"/>
    </source>
</evidence>
<reference evidence="8 9" key="1">
    <citation type="journal article" date="2018" name="MBio">
        <title>Comparative Genomics Reveals the Core Gene Toolbox for the Fungus-Insect Symbiosis.</title>
        <authorList>
            <person name="Wang Y."/>
            <person name="Stata M."/>
            <person name="Wang W."/>
            <person name="Stajich J.E."/>
            <person name="White M.M."/>
            <person name="Moncalvo J.M."/>
        </authorList>
    </citation>
    <scope>NUCLEOTIDE SEQUENCE [LARGE SCALE GENOMIC DNA]</scope>
    <source>
        <strain evidence="8 9">AUS-126-30</strain>
    </source>
</reference>
<evidence type="ECO:0000313" key="9">
    <source>
        <dbReference type="Proteomes" id="UP000245591"/>
    </source>
</evidence>
<keyword evidence="4 6" id="KW-0472">Membrane</keyword>
<evidence type="ECO:0000313" key="8">
    <source>
        <dbReference type="EMBL" id="PVZ96584.1"/>
    </source>
</evidence>
<dbReference type="Pfam" id="PF08510">
    <property type="entry name" value="PIG-P"/>
    <property type="match status" value="1"/>
</dbReference>
<keyword evidence="2 6" id="KW-0812">Transmembrane</keyword>
<feature type="compositionally biased region" description="Polar residues" evidence="5">
    <location>
        <begin position="1"/>
        <end position="19"/>
    </location>
</feature>
<dbReference type="PANTHER" id="PTHR46346:SF1">
    <property type="entry name" value="PHOSPHATIDYLINOSITOL N-ACETYLGLUCOSAMINYLTRANSFERASE SUBUNIT P"/>
    <property type="match status" value="1"/>
</dbReference>
<comment type="subcellular location">
    <subcellularLocation>
        <location evidence="1">Membrane</location>
        <topology evidence="1">Multi-pass membrane protein</topology>
    </subcellularLocation>
</comment>
<dbReference type="GO" id="GO:0006506">
    <property type="term" value="P:GPI anchor biosynthetic process"/>
    <property type="evidence" value="ECO:0007669"/>
    <property type="project" value="TreeGrafter"/>
</dbReference>
<comment type="caution">
    <text evidence="8">The sequence shown here is derived from an EMBL/GenBank/DDBJ whole genome shotgun (WGS) entry which is preliminary data.</text>
</comment>
<dbReference type="InterPro" id="IPR013717">
    <property type="entry name" value="PIG-P"/>
</dbReference>
<feature type="domain" description="PIG-P" evidence="7">
    <location>
        <begin position="63"/>
        <end position="182"/>
    </location>
</feature>
<keyword evidence="9" id="KW-1185">Reference proteome</keyword>
<dbReference type="EMBL" id="MBFU01001250">
    <property type="protein sequence ID" value="PVZ96584.1"/>
    <property type="molecule type" value="Genomic_DNA"/>
</dbReference>
<accession>A0A2U1IUU3</accession>
<evidence type="ECO:0000256" key="4">
    <source>
        <dbReference type="ARBA" id="ARBA00023136"/>
    </source>
</evidence>
<dbReference type="InterPro" id="IPR052263">
    <property type="entry name" value="GPI_Anchor_Biosynth"/>
</dbReference>
<evidence type="ECO:0000256" key="5">
    <source>
        <dbReference type="SAM" id="MobiDB-lite"/>
    </source>
</evidence>
<keyword evidence="3 6" id="KW-1133">Transmembrane helix</keyword>